<dbReference type="EMBL" id="CAJVCH010529106">
    <property type="protein sequence ID" value="CAG7823322.1"/>
    <property type="molecule type" value="Genomic_DNA"/>
</dbReference>
<evidence type="ECO:0000313" key="2">
    <source>
        <dbReference type="Proteomes" id="UP000708208"/>
    </source>
</evidence>
<dbReference type="AlphaFoldDB" id="A0A8J2KT74"/>
<sequence length="198" mass="21220">MRGTISVLVEGLNGGTLGLRLRLSSWDLLRVIIRSYWGQGCSHSEGFRSRILYCGDNFEDRNLYSGKSFWGRELYDGGISGIESSTLGSILGVGNSTVRRTSGTACGVTEIISGCRISASRDTFGDMKVISGSKVSKSGMIGLDSGIRVSSSGKNGSVLGVCMGVRISAMTVFREFFGGRGVYFHELDWKDDVDNGVG</sequence>
<reference evidence="1" key="1">
    <citation type="submission" date="2021-06" db="EMBL/GenBank/DDBJ databases">
        <authorList>
            <person name="Hodson N. C."/>
            <person name="Mongue J. A."/>
            <person name="Jaron S. K."/>
        </authorList>
    </citation>
    <scope>NUCLEOTIDE SEQUENCE</scope>
</reference>
<name>A0A8J2KT74_9HEXA</name>
<comment type="caution">
    <text evidence="1">The sequence shown here is derived from an EMBL/GenBank/DDBJ whole genome shotgun (WGS) entry which is preliminary data.</text>
</comment>
<dbReference type="Proteomes" id="UP000708208">
    <property type="component" value="Unassembled WGS sequence"/>
</dbReference>
<organism evidence="1 2">
    <name type="scientific">Allacma fusca</name>
    <dbReference type="NCBI Taxonomy" id="39272"/>
    <lineage>
        <taxon>Eukaryota</taxon>
        <taxon>Metazoa</taxon>
        <taxon>Ecdysozoa</taxon>
        <taxon>Arthropoda</taxon>
        <taxon>Hexapoda</taxon>
        <taxon>Collembola</taxon>
        <taxon>Symphypleona</taxon>
        <taxon>Sminthuridae</taxon>
        <taxon>Allacma</taxon>
    </lineage>
</organism>
<keyword evidence="2" id="KW-1185">Reference proteome</keyword>
<protein>
    <submittedName>
        <fullName evidence="1">Uncharacterized protein</fullName>
    </submittedName>
</protein>
<accession>A0A8J2KT74</accession>
<proteinExistence type="predicted"/>
<gene>
    <name evidence="1" type="ORF">AFUS01_LOCUS33544</name>
</gene>
<evidence type="ECO:0000313" key="1">
    <source>
        <dbReference type="EMBL" id="CAG7823322.1"/>
    </source>
</evidence>